<evidence type="ECO:0000313" key="5">
    <source>
        <dbReference type="Proteomes" id="UP000683360"/>
    </source>
</evidence>
<evidence type="ECO:0000313" key="4">
    <source>
        <dbReference type="EMBL" id="CAG2220267.1"/>
    </source>
</evidence>
<dbReference type="EMBL" id="CAJPWZ010001657">
    <property type="protein sequence ID" value="CAG2220267.1"/>
    <property type="molecule type" value="Genomic_DNA"/>
</dbReference>
<name>A0A8S3SHM4_MYTED</name>
<protein>
    <recommendedName>
        <fullName evidence="3">DDE Tnp4 domain-containing protein</fullName>
    </recommendedName>
</protein>
<accession>A0A8S3SHM4</accession>
<dbReference type="InterPro" id="IPR027806">
    <property type="entry name" value="HARBI1_dom"/>
</dbReference>
<dbReference type="GO" id="GO:0046872">
    <property type="term" value="F:metal ion binding"/>
    <property type="evidence" value="ECO:0007669"/>
    <property type="project" value="UniProtKB-KW"/>
</dbReference>
<dbReference type="Pfam" id="PF13359">
    <property type="entry name" value="DDE_Tnp_4"/>
    <property type="match status" value="1"/>
</dbReference>
<evidence type="ECO:0000259" key="3">
    <source>
        <dbReference type="Pfam" id="PF13359"/>
    </source>
</evidence>
<keyword evidence="5" id="KW-1185">Reference proteome</keyword>
<evidence type="ECO:0000256" key="2">
    <source>
        <dbReference type="ARBA" id="ARBA00022723"/>
    </source>
</evidence>
<comment type="cofactor">
    <cofactor evidence="1">
        <name>a divalent metal cation</name>
        <dbReference type="ChEBI" id="CHEBI:60240"/>
    </cofactor>
</comment>
<keyword evidence="2" id="KW-0479">Metal-binding</keyword>
<feature type="domain" description="DDE Tnp4" evidence="3">
    <location>
        <begin position="335"/>
        <end position="409"/>
    </location>
</feature>
<comment type="caution">
    <text evidence="4">The sequence shown here is derived from an EMBL/GenBank/DDBJ whole genome shotgun (WGS) entry which is preliminary data.</text>
</comment>
<gene>
    <name evidence="4" type="ORF">MEDL_33748</name>
</gene>
<dbReference type="PANTHER" id="PTHR23080">
    <property type="entry name" value="THAP DOMAIN PROTEIN"/>
    <property type="match status" value="1"/>
</dbReference>
<organism evidence="4 5">
    <name type="scientific">Mytilus edulis</name>
    <name type="common">Blue mussel</name>
    <dbReference type="NCBI Taxonomy" id="6550"/>
    <lineage>
        <taxon>Eukaryota</taxon>
        <taxon>Metazoa</taxon>
        <taxon>Spiralia</taxon>
        <taxon>Lophotrochozoa</taxon>
        <taxon>Mollusca</taxon>
        <taxon>Bivalvia</taxon>
        <taxon>Autobranchia</taxon>
        <taxon>Pteriomorphia</taxon>
        <taxon>Mytilida</taxon>
        <taxon>Mytiloidea</taxon>
        <taxon>Mytilidae</taxon>
        <taxon>Mytilinae</taxon>
        <taxon>Mytilus</taxon>
    </lineage>
</organism>
<sequence>MAKRKAEALNDDEISGYLVEVSPIKTSQQNNKYFDGTINSNRKTFQHFDVSKHSQFRSAGTQKSPVKLQRISQVPNFSCKEQPKETSEQCTLEKMQNLPEKSKSSCYITTVVSVSVHCRRDASSSSLDTCTNSTSVLSSKSDMYGKKYCCVPIHQRLFQKMAQRGFSTDFKCQKRNITSRDQSLPTRLQPKLQNEIKTTRPLLKFELNVDYNNTIPPSDTEMSHINDTSVLEDLNENVHAMQTFENWILRHMDKGMNATHEYVYVETQVGHAKDVRDVGIYTEGIKDDDSKVKFYTGFPTIKVFWLFFLTLTKHGAKELNYWEGVKRSMGDKLLWEGNVSDRNIVEHDGLIHKLPPGDVKMSDKGFTIEDLLSPDIGLNVPPRVSTKHQMSSSEFFKTANIAAARIVIEMKVK</sequence>
<dbReference type="Proteomes" id="UP000683360">
    <property type="component" value="Unassembled WGS sequence"/>
</dbReference>
<proteinExistence type="predicted"/>
<dbReference type="AlphaFoldDB" id="A0A8S3SHM4"/>
<evidence type="ECO:0000256" key="1">
    <source>
        <dbReference type="ARBA" id="ARBA00001968"/>
    </source>
</evidence>
<reference evidence="4" key="1">
    <citation type="submission" date="2021-03" db="EMBL/GenBank/DDBJ databases">
        <authorList>
            <person name="Bekaert M."/>
        </authorList>
    </citation>
    <scope>NUCLEOTIDE SEQUENCE</scope>
</reference>